<name>A0A1F7JFA9_9BACT</name>
<comment type="caution">
    <text evidence="2">The sequence shown here is derived from an EMBL/GenBank/DDBJ whole genome shotgun (WGS) entry which is preliminary data.</text>
</comment>
<accession>A0A1F7JFA9</accession>
<feature type="transmembrane region" description="Helical" evidence="1">
    <location>
        <begin position="12"/>
        <end position="29"/>
    </location>
</feature>
<sequence>MTKVLKKSEIISLIIIFISLFIFTGQVYLNRSIFLQKFNPAKYEEKFLESQWRVPESKNVISDEDLYSYAAYKYIHGENPILINSETPHLGKYLIGLSILIFNNQRIFSIIIALLTLGVIYKLILMQTKSSLLSSLGVLLTALNTTFIDQIIHSPQLDIYQLFFFLLMAYFLIQYITHKNNHSLLLSAFFYGCTLSTKFFFQSYLLITLFMIIFFAKQYGKKFCWIKPFIIFNAIALVIYTLSHFSYFLHGGDIRGFLGMQKWIILLYKSTSINLLKVAGGYLGLIFLNSYRFWSEGYPLVSYQYWSLFWPITFVLGMILAIVNFVSKNKHIVSLFFSSWVIIYAFFLLIVPIYPRYLLLLFVPQIILIVLYGKKFITN</sequence>
<protein>
    <submittedName>
        <fullName evidence="2">Uncharacterized protein</fullName>
    </submittedName>
</protein>
<dbReference type="AlphaFoldDB" id="A0A1F7JFA9"/>
<feature type="transmembrane region" description="Helical" evidence="1">
    <location>
        <begin position="332"/>
        <end position="351"/>
    </location>
</feature>
<feature type="transmembrane region" description="Helical" evidence="1">
    <location>
        <begin position="228"/>
        <end position="250"/>
    </location>
</feature>
<keyword evidence="1" id="KW-0812">Transmembrane</keyword>
<evidence type="ECO:0000313" key="2">
    <source>
        <dbReference type="EMBL" id="OGK54291.1"/>
    </source>
</evidence>
<reference evidence="2 3" key="1">
    <citation type="journal article" date="2016" name="Nat. Commun.">
        <title>Thousands of microbial genomes shed light on interconnected biogeochemical processes in an aquifer system.</title>
        <authorList>
            <person name="Anantharaman K."/>
            <person name="Brown C.T."/>
            <person name="Hug L.A."/>
            <person name="Sharon I."/>
            <person name="Castelle C.J."/>
            <person name="Probst A.J."/>
            <person name="Thomas B.C."/>
            <person name="Singh A."/>
            <person name="Wilkins M.J."/>
            <person name="Karaoz U."/>
            <person name="Brodie E.L."/>
            <person name="Williams K.H."/>
            <person name="Hubbard S.S."/>
            <person name="Banfield J.F."/>
        </authorList>
    </citation>
    <scope>NUCLEOTIDE SEQUENCE [LARGE SCALE GENOMIC DNA]</scope>
</reference>
<feature type="transmembrane region" description="Helical" evidence="1">
    <location>
        <begin position="357"/>
        <end position="373"/>
    </location>
</feature>
<gene>
    <name evidence="2" type="ORF">A3H78_01345</name>
</gene>
<feature type="transmembrane region" description="Helical" evidence="1">
    <location>
        <begin position="189"/>
        <end position="216"/>
    </location>
</feature>
<feature type="transmembrane region" description="Helical" evidence="1">
    <location>
        <begin position="271"/>
        <end position="291"/>
    </location>
</feature>
<dbReference type="EMBL" id="MGAV01000017">
    <property type="protein sequence ID" value="OGK54291.1"/>
    <property type="molecule type" value="Genomic_DNA"/>
</dbReference>
<feature type="transmembrane region" description="Helical" evidence="1">
    <location>
        <begin position="132"/>
        <end position="153"/>
    </location>
</feature>
<feature type="transmembrane region" description="Helical" evidence="1">
    <location>
        <begin position="303"/>
        <end position="325"/>
    </location>
</feature>
<feature type="transmembrane region" description="Helical" evidence="1">
    <location>
        <begin position="107"/>
        <end position="125"/>
    </location>
</feature>
<evidence type="ECO:0000256" key="1">
    <source>
        <dbReference type="SAM" id="Phobius"/>
    </source>
</evidence>
<evidence type="ECO:0000313" key="3">
    <source>
        <dbReference type="Proteomes" id="UP000177418"/>
    </source>
</evidence>
<organism evidence="2 3">
    <name type="scientific">Candidatus Roizmanbacteria bacterium RIFCSPLOWO2_02_FULL_36_11</name>
    <dbReference type="NCBI Taxonomy" id="1802071"/>
    <lineage>
        <taxon>Bacteria</taxon>
        <taxon>Candidatus Roizmaniibacteriota</taxon>
    </lineage>
</organism>
<keyword evidence="1" id="KW-1133">Transmembrane helix</keyword>
<dbReference type="Proteomes" id="UP000177418">
    <property type="component" value="Unassembled WGS sequence"/>
</dbReference>
<proteinExistence type="predicted"/>
<keyword evidence="1" id="KW-0472">Membrane</keyword>
<feature type="transmembrane region" description="Helical" evidence="1">
    <location>
        <begin position="159"/>
        <end position="177"/>
    </location>
</feature>